<organism evidence="2 3">
    <name type="scientific">Lactuca virosa</name>
    <dbReference type="NCBI Taxonomy" id="75947"/>
    <lineage>
        <taxon>Eukaryota</taxon>
        <taxon>Viridiplantae</taxon>
        <taxon>Streptophyta</taxon>
        <taxon>Embryophyta</taxon>
        <taxon>Tracheophyta</taxon>
        <taxon>Spermatophyta</taxon>
        <taxon>Magnoliopsida</taxon>
        <taxon>eudicotyledons</taxon>
        <taxon>Gunneridae</taxon>
        <taxon>Pentapetalae</taxon>
        <taxon>asterids</taxon>
        <taxon>campanulids</taxon>
        <taxon>Asterales</taxon>
        <taxon>Asteraceae</taxon>
        <taxon>Cichorioideae</taxon>
        <taxon>Cichorieae</taxon>
        <taxon>Lactucinae</taxon>
        <taxon>Lactuca</taxon>
    </lineage>
</organism>
<gene>
    <name evidence="2" type="ORF">LVIROSA_LOCUS26661</name>
</gene>
<sequence>MDNDVSSSERFLSLEQVLWGDFEGGPTVSRSPSGRDAISPIFEGDVPPLKAGARGSGVASGKVVSHWWSDAVDSAHEEDVSGSSISRRLRQKCNIDPLFSQSPVVIDIADTDDPQPVETVDLHWPDELGIVGNYSVPLSVLGDAP</sequence>
<protein>
    <submittedName>
        <fullName evidence="2">Uncharacterized protein</fullName>
    </submittedName>
</protein>
<evidence type="ECO:0000256" key="1">
    <source>
        <dbReference type="SAM" id="MobiDB-lite"/>
    </source>
</evidence>
<accession>A0AAU9NRV0</accession>
<comment type="caution">
    <text evidence="2">The sequence shown here is derived from an EMBL/GenBank/DDBJ whole genome shotgun (WGS) entry which is preliminary data.</text>
</comment>
<reference evidence="2 3" key="1">
    <citation type="submission" date="2022-01" db="EMBL/GenBank/DDBJ databases">
        <authorList>
            <person name="Xiong W."/>
            <person name="Schranz E."/>
        </authorList>
    </citation>
    <scope>NUCLEOTIDE SEQUENCE [LARGE SCALE GENOMIC DNA]</scope>
</reference>
<dbReference type="EMBL" id="CAKMRJ010005412">
    <property type="protein sequence ID" value="CAH1440533.1"/>
    <property type="molecule type" value="Genomic_DNA"/>
</dbReference>
<dbReference type="AlphaFoldDB" id="A0AAU9NRV0"/>
<keyword evidence="3" id="KW-1185">Reference proteome</keyword>
<proteinExistence type="predicted"/>
<evidence type="ECO:0000313" key="2">
    <source>
        <dbReference type="EMBL" id="CAH1440533.1"/>
    </source>
</evidence>
<name>A0AAU9NRV0_9ASTR</name>
<evidence type="ECO:0000313" key="3">
    <source>
        <dbReference type="Proteomes" id="UP001157418"/>
    </source>
</evidence>
<dbReference type="Proteomes" id="UP001157418">
    <property type="component" value="Unassembled WGS sequence"/>
</dbReference>
<feature type="region of interest" description="Disordered" evidence="1">
    <location>
        <begin position="23"/>
        <end position="42"/>
    </location>
</feature>